<evidence type="ECO:0000313" key="8">
    <source>
        <dbReference type="EMBL" id="TYS69811.1"/>
    </source>
</evidence>
<dbReference type="InterPro" id="IPR029044">
    <property type="entry name" value="Nucleotide-diphossugar_trans"/>
</dbReference>
<evidence type="ECO:0000256" key="2">
    <source>
        <dbReference type="ARBA" id="ARBA00022692"/>
    </source>
</evidence>
<evidence type="ECO:0000259" key="7">
    <source>
        <dbReference type="Pfam" id="PF04138"/>
    </source>
</evidence>
<dbReference type="GO" id="GO:0016020">
    <property type="term" value="C:membrane"/>
    <property type="evidence" value="ECO:0007669"/>
    <property type="project" value="UniProtKB-SubCell"/>
</dbReference>
<gene>
    <name evidence="8" type="ORF">FZC76_06165</name>
</gene>
<dbReference type="GO" id="GO:0006487">
    <property type="term" value="P:protein N-linked glycosylation"/>
    <property type="evidence" value="ECO:0007669"/>
    <property type="project" value="TreeGrafter"/>
</dbReference>
<dbReference type="AlphaFoldDB" id="A0A5D4T4H6"/>
<dbReference type="CDD" id="cd04179">
    <property type="entry name" value="DPM_DPG-synthase_like"/>
    <property type="match status" value="1"/>
</dbReference>
<dbReference type="EMBL" id="VTEV01000002">
    <property type="protein sequence ID" value="TYS69811.1"/>
    <property type="molecule type" value="Genomic_DNA"/>
</dbReference>
<feature type="transmembrane region" description="Helical" evidence="5">
    <location>
        <begin position="292"/>
        <end position="315"/>
    </location>
</feature>
<proteinExistence type="predicted"/>
<feature type="domain" description="Glycosyltransferase 2-like" evidence="6">
    <location>
        <begin position="8"/>
        <end position="135"/>
    </location>
</feature>
<dbReference type="GO" id="GO:0000271">
    <property type="term" value="P:polysaccharide biosynthetic process"/>
    <property type="evidence" value="ECO:0007669"/>
    <property type="project" value="InterPro"/>
</dbReference>
<dbReference type="PANTHER" id="PTHR10859">
    <property type="entry name" value="GLYCOSYL TRANSFERASE"/>
    <property type="match status" value="1"/>
</dbReference>
<sequence>MTNPNGVTVLIPAYNPDKQLINLIRDIVKEGFKQILVVNDGSKPECASIFKMIKEWKECTILEHQVNKGKGQALKTAFTHFLKTSPHSVGLVTLDADGQHAVEDMKKVAMRLCERPKSLVLGVRNFSAKDIPFRSKFGNVLTKNIARLACGMQISDTQTGLRGIPAHFIQKLIHVTGQRYEFEMNMLMECKPNNIEIEEVKIQTIYLEDNKSSHFKPIRDSIKIYATFLKFALSSVLSFGLDILLFALFVMMLNGVFVESYIILATVLARVLSSLFNFTVNRKVVFKSTSSYAIVKYFSLSIAQMLASAGGVYLIFEVVGFGEVGIKIVVDGLLFLASYVIQREWVFKKKYQVRAGQ</sequence>
<keyword evidence="4 5" id="KW-0472">Membrane</keyword>
<keyword evidence="2 5" id="KW-0812">Transmembrane</keyword>
<feature type="transmembrane region" description="Helical" evidence="5">
    <location>
        <begin position="321"/>
        <end position="341"/>
    </location>
</feature>
<comment type="caution">
    <text evidence="8">The sequence shown here is derived from an EMBL/GenBank/DDBJ whole genome shotgun (WGS) entry which is preliminary data.</text>
</comment>
<dbReference type="OrthoDB" id="9810303at2"/>
<dbReference type="Proteomes" id="UP000322524">
    <property type="component" value="Unassembled WGS sequence"/>
</dbReference>
<dbReference type="SUPFAM" id="SSF53448">
    <property type="entry name" value="Nucleotide-diphospho-sugar transferases"/>
    <property type="match status" value="1"/>
</dbReference>
<dbReference type="InterPro" id="IPR007267">
    <property type="entry name" value="GtrA_DPMS_TM"/>
</dbReference>
<keyword evidence="3 5" id="KW-1133">Transmembrane helix</keyword>
<protein>
    <submittedName>
        <fullName evidence="8">Glycosyltransferase</fullName>
    </submittedName>
</protein>
<evidence type="ECO:0000259" key="6">
    <source>
        <dbReference type="Pfam" id="PF00535"/>
    </source>
</evidence>
<dbReference type="InterPro" id="IPR001173">
    <property type="entry name" value="Glyco_trans_2-like"/>
</dbReference>
<evidence type="ECO:0000256" key="1">
    <source>
        <dbReference type="ARBA" id="ARBA00004141"/>
    </source>
</evidence>
<evidence type="ECO:0000256" key="4">
    <source>
        <dbReference type="ARBA" id="ARBA00023136"/>
    </source>
</evidence>
<dbReference type="RefSeq" id="WP_148987372.1">
    <property type="nucleotide sequence ID" value="NZ_VTEV01000002.1"/>
</dbReference>
<dbReference type="Gene3D" id="3.90.550.10">
    <property type="entry name" value="Spore Coat Polysaccharide Biosynthesis Protein SpsA, Chain A"/>
    <property type="match status" value="1"/>
</dbReference>
<accession>A0A5D4T4H6</accession>
<organism evidence="8 9">
    <name type="scientific">Sutcliffiella horikoshii</name>
    <dbReference type="NCBI Taxonomy" id="79883"/>
    <lineage>
        <taxon>Bacteria</taxon>
        <taxon>Bacillati</taxon>
        <taxon>Bacillota</taxon>
        <taxon>Bacilli</taxon>
        <taxon>Bacillales</taxon>
        <taxon>Bacillaceae</taxon>
        <taxon>Sutcliffiella</taxon>
    </lineage>
</organism>
<evidence type="ECO:0000256" key="3">
    <source>
        <dbReference type="ARBA" id="ARBA00022989"/>
    </source>
</evidence>
<dbReference type="Pfam" id="PF00535">
    <property type="entry name" value="Glycos_transf_2"/>
    <property type="match status" value="1"/>
</dbReference>
<evidence type="ECO:0000313" key="9">
    <source>
        <dbReference type="Proteomes" id="UP000322524"/>
    </source>
</evidence>
<dbReference type="GO" id="GO:0016740">
    <property type="term" value="F:transferase activity"/>
    <property type="evidence" value="ECO:0007669"/>
    <property type="project" value="UniProtKB-KW"/>
</dbReference>
<dbReference type="PANTHER" id="PTHR10859:SF114">
    <property type="entry name" value="DOLICHOL-PHOSPHATE MANNOSYLTRANSFERASE"/>
    <property type="match status" value="1"/>
</dbReference>
<name>A0A5D4T4H6_9BACI</name>
<evidence type="ECO:0000256" key="5">
    <source>
        <dbReference type="SAM" id="Phobius"/>
    </source>
</evidence>
<comment type="subcellular location">
    <subcellularLocation>
        <location evidence="1">Membrane</location>
        <topology evidence="1">Multi-pass membrane protein</topology>
    </subcellularLocation>
</comment>
<keyword evidence="8" id="KW-0808">Transferase</keyword>
<feature type="transmembrane region" description="Helical" evidence="5">
    <location>
        <begin position="224"/>
        <end position="249"/>
    </location>
</feature>
<feature type="transmembrane region" description="Helical" evidence="5">
    <location>
        <begin position="261"/>
        <end position="280"/>
    </location>
</feature>
<reference evidence="8 9" key="1">
    <citation type="submission" date="2019-08" db="EMBL/GenBank/DDBJ databases">
        <title>Bacillus genomes from the desert of Cuatro Cienegas, Coahuila.</title>
        <authorList>
            <person name="Olmedo-Alvarez G."/>
        </authorList>
    </citation>
    <scope>NUCLEOTIDE SEQUENCE [LARGE SCALE GENOMIC DNA]</scope>
    <source>
        <strain evidence="8 9">CH28_1T</strain>
    </source>
</reference>
<dbReference type="Pfam" id="PF04138">
    <property type="entry name" value="GtrA_DPMS_TM"/>
    <property type="match status" value="1"/>
</dbReference>
<feature type="domain" description="GtrA/DPMS transmembrane" evidence="7">
    <location>
        <begin position="230"/>
        <end position="347"/>
    </location>
</feature>